<proteinExistence type="predicted"/>
<protein>
    <submittedName>
        <fullName evidence="2">Putative secreted protein</fullName>
    </submittedName>
</protein>
<dbReference type="AlphaFoldDB" id="A0A2M4CFB6"/>
<feature type="chain" id="PRO_5014656424" evidence="1">
    <location>
        <begin position="23"/>
        <end position="67"/>
    </location>
</feature>
<name>A0A2M4CFB6_9DIPT</name>
<evidence type="ECO:0000256" key="1">
    <source>
        <dbReference type="SAM" id="SignalP"/>
    </source>
</evidence>
<evidence type="ECO:0000313" key="2">
    <source>
        <dbReference type="EMBL" id="MBW64036.1"/>
    </source>
</evidence>
<reference evidence="2" key="1">
    <citation type="submission" date="2018-01" db="EMBL/GenBank/DDBJ databases">
        <title>An insight into the sialome of Amazonian anophelines.</title>
        <authorList>
            <person name="Ribeiro J.M."/>
            <person name="Scarpassa V."/>
            <person name="Calvo E."/>
        </authorList>
    </citation>
    <scope>NUCLEOTIDE SEQUENCE</scope>
    <source>
        <tissue evidence="2">Salivary glands</tissue>
    </source>
</reference>
<accession>A0A2M4CFB6</accession>
<feature type="signal peptide" evidence="1">
    <location>
        <begin position="1"/>
        <end position="22"/>
    </location>
</feature>
<keyword evidence="1" id="KW-0732">Signal</keyword>
<dbReference type="EMBL" id="GGFJ01014895">
    <property type="protein sequence ID" value="MBW64036.1"/>
    <property type="molecule type" value="Transcribed_RNA"/>
</dbReference>
<organism evidence="2">
    <name type="scientific">Anopheles marajoara</name>
    <dbReference type="NCBI Taxonomy" id="58244"/>
    <lineage>
        <taxon>Eukaryota</taxon>
        <taxon>Metazoa</taxon>
        <taxon>Ecdysozoa</taxon>
        <taxon>Arthropoda</taxon>
        <taxon>Hexapoda</taxon>
        <taxon>Insecta</taxon>
        <taxon>Pterygota</taxon>
        <taxon>Neoptera</taxon>
        <taxon>Endopterygota</taxon>
        <taxon>Diptera</taxon>
        <taxon>Nematocera</taxon>
        <taxon>Culicoidea</taxon>
        <taxon>Culicidae</taxon>
        <taxon>Anophelinae</taxon>
        <taxon>Anopheles</taxon>
    </lineage>
</organism>
<sequence>MVVATVSAAMAVTVSLLGPLAGCCLEKVGPTGATNDSNEPFAALLDFLVKFRPTSCASVALLMVRCW</sequence>